<gene>
    <name evidence="3" type="ORF">DQQ10_02710</name>
</gene>
<dbReference type="CDD" id="cd20736">
    <property type="entry name" value="PoNe_Nuclease"/>
    <property type="match status" value="1"/>
</dbReference>
<accession>A0A364Y7S1</accession>
<dbReference type="RefSeq" id="WP_112745241.1">
    <property type="nucleotide sequence ID" value="NZ_QMFY01000001.1"/>
</dbReference>
<dbReference type="NCBIfam" id="NF009154">
    <property type="entry name" value="PRK12497.3-3"/>
    <property type="match status" value="1"/>
</dbReference>
<dbReference type="AlphaFoldDB" id="A0A364Y7S1"/>
<evidence type="ECO:0000313" key="3">
    <source>
        <dbReference type="EMBL" id="RAW03027.1"/>
    </source>
</evidence>
<dbReference type="PANTHER" id="PTHR34039">
    <property type="entry name" value="UPF0102 PROTEIN YRAN"/>
    <property type="match status" value="1"/>
</dbReference>
<dbReference type="GO" id="GO:0003676">
    <property type="term" value="F:nucleic acid binding"/>
    <property type="evidence" value="ECO:0007669"/>
    <property type="project" value="InterPro"/>
</dbReference>
<dbReference type="Pfam" id="PF02021">
    <property type="entry name" value="UPF0102"/>
    <property type="match status" value="1"/>
</dbReference>
<proteinExistence type="inferred from homology"/>
<reference evidence="3 4" key="1">
    <citation type="submission" date="2018-06" db="EMBL/GenBank/DDBJ databases">
        <title>Chryseolinea flavus sp. nov., a member of the phylum Bacteroidetes isolated from soil.</title>
        <authorList>
            <person name="Li Y."/>
            <person name="Wang J."/>
        </authorList>
    </citation>
    <scope>NUCLEOTIDE SEQUENCE [LARGE SCALE GENOMIC DNA]</scope>
    <source>
        <strain evidence="3 4">SDU1-6</strain>
    </source>
</reference>
<evidence type="ECO:0000313" key="4">
    <source>
        <dbReference type="Proteomes" id="UP000251889"/>
    </source>
</evidence>
<organism evidence="3 4">
    <name type="scientific">Pseudochryseolinea flava</name>
    <dbReference type="NCBI Taxonomy" id="2059302"/>
    <lineage>
        <taxon>Bacteria</taxon>
        <taxon>Pseudomonadati</taxon>
        <taxon>Bacteroidota</taxon>
        <taxon>Cytophagia</taxon>
        <taxon>Cytophagales</taxon>
        <taxon>Fulvivirgaceae</taxon>
        <taxon>Pseudochryseolinea</taxon>
    </lineage>
</organism>
<comment type="similarity">
    <text evidence="1 2">Belongs to the UPF0102 family.</text>
</comment>
<dbReference type="Proteomes" id="UP000251889">
    <property type="component" value="Unassembled WGS sequence"/>
</dbReference>
<dbReference type="NCBIfam" id="NF009150">
    <property type="entry name" value="PRK12497.1-3"/>
    <property type="match status" value="1"/>
</dbReference>
<evidence type="ECO:0000256" key="2">
    <source>
        <dbReference type="HAMAP-Rule" id="MF_00048"/>
    </source>
</evidence>
<dbReference type="EMBL" id="QMFY01000001">
    <property type="protein sequence ID" value="RAW03027.1"/>
    <property type="molecule type" value="Genomic_DNA"/>
</dbReference>
<dbReference type="InterPro" id="IPR011856">
    <property type="entry name" value="tRNA_endonuc-like_dom_sf"/>
</dbReference>
<dbReference type="InterPro" id="IPR003509">
    <property type="entry name" value="UPF0102_YraN-like"/>
</dbReference>
<dbReference type="InterPro" id="IPR011335">
    <property type="entry name" value="Restrct_endonuc-II-like"/>
</dbReference>
<keyword evidence="4" id="KW-1185">Reference proteome</keyword>
<evidence type="ECO:0000256" key="1">
    <source>
        <dbReference type="ARBA" id="ARBA00006738"/>
    </source>
</evidence>
<name>A0A364Y7S1_9BACT</name>
<protein>
    <recommendedName>
        <fullName evidence="2">UPF0102 protein DQQ10_02710</fullName>
    </recommendedName>
</protein>
<dbReference type="PANTHER" id="PTHR34039:SF1">
    <property type="entry name" value="UPF0102 PROTEIN YRAN"/>
    <property type="match status" value="1"/>
</dbReference>
<dbReference type="HAMAP" id="MF_00048">
    <property type="entry name" value="UPF0102"/>
    <property type="match status" value="1"/>
</dbReference>
<sequence length="118" mass="13445">MSDKIKTGAKGEALAAEFLKKKGFHVVARNFRYGRAEIDLIVTRQDWLIFVEVKTRTSVSYGQPEEFVSLTQAKRIYDAAEHYIFSTDWCGHVRFDVVSVMLADESAPEISHFEDAIN</sequence>
<dbReference type="SUPFAM" id="SSF52980">
    <property type="entry name" value="Restriction endonuclease-like"/>
    <property type="match status" value="1"/>
</dbReference>
<comment type="caution">
    <text evidence="3">The sequence shown here is derived from an EMBL/GenBank/DDBJ whole genome shotgun (WGS) entry which is preliminary data.</text>
</comment>
<dbReference type="Gene3D" id="3.40.1350.10">
    <property type="match status" value="1"/>
</dbReference>
<dbReference type="OrthoDB" id="9802516at2"/>